<dbReference type="AlphaFoldDB" id="A0A392N5F9"/>
<sequence>VVFDQHQSITSSTVVAVHTQLQVAHQAFGSTNPSHGPHPTREVRWQHGDTNTMVLNIDGRLEAPLQIREKRALEVWLGTMRAPSSSTFMAMLVFLMCFILRSKLCWLALNYVGK</sequence>
<accession>A0A392N5F9</accession>
<evidence type="ECO:0000256" key="1">
    <source>
        <dbReference type="SAM" id="Phobius"/>
    </source>
</evidence>
<comment type="caution">
    <text evidence="2">The sequence shown here is derived from an EMBL/GenBank/DDBJ whole genome shotgun (WGS) entry which is preliminary data.</text>
</comment>
<keyword evidence="1" id="KW-1133">Transmembrane helix</keyword>
<feature type="non-terminal residue" evidence="2">
    <location>
        <position position="1"/>
    </location>
</feature>
<keyword evidence="1" id="KW-0472">Membrane</keyword>
<keyword evidence="3" id="KW-1185">Reference proteome</keyword>
<protein>
    <submittedName>
        <fullName evidence="2">Uncharacterized protein</fullName>
    </submittedName>
</protein>
<name>A0A392N5F9_9FABA</name>
<organism evidence="2 3">
    <name type="scientific">Trifolium medium</name>
    <dbReference type="NCBI Taxonomy" id="97028"/>
    <lineage>
        <taxon>Eukaryota</taxon>
        <taxon>Viridiplantae</taxon>
        <taxon>Streptophyta</taxon>
        <taxon>Embryophyta</taxon>
        <taxon>Tracheophyta</taxon>
        <taxon>Spermatophyta</taxon>
        <taxon>Magnoliopsida</taxon>
        <taxon>eudicotyledons</taxon>
        <taxon>Gunneridae</taxon>
        <taxon>Pentapetalae</taxon>
        <taxon>rosids</taxon>
        <taxon>fabids</taxon>
        <taxon>Fabales</taxon>
        <taxon>Fabaceae</taxon>
        <taxon>Papilionoideae</taxon>
        <taxon>50 kb inversion clade</taxon>
        <taxon>NPAAA clade</taxon>
        <taxon>Hologalegina</taxon>
        <taxon>IRL clade</taxon>
        <taxon>Trifolieae</taxon>
        <taxon>Trifolium</taxon>
    </lineage>
</organism>
<dbReference type="EMBL" id="LXQA010028806">
    <property type="protein sequence ID" value="MCH95037.1"/>
    <property type="molecule type" value="Genomic_DNA"/>
</dbReference>
<reference evidence="2 3" key="1">
    <citation type="journal article" date="2018" name="Front. Plant Sci.">
        <title>Red Clover (Trifolium pratense) and Zigzag Clover (T. medium) - A Picture of Genomic Similarities and Differences.</title>
        <authorList>
            <person name="Dluhosova J."/>
            <person name="Istvanek J."/>
            <person name="Nedelnik J."/>
            <person name="Repkova J."/>
        </authorList>
    </citation>
    <scope>NUCLEOTIDE SEQUENCE [LARGE SCALE GENOMIC DNA]</scope>
    <source>
        <strain evidence="3">cv. 10/8</strain>
        <tissue evidence="2">Leaf</tissue>
    </source>
</reference>
<evidence type="ECO:0000313" key="3">
    <source>
        <dbReference type="Proteomes" id="UP000265520"/>
    </source>
</evidence>
<dbReference type="Proteomes" id="UP000265520">
    <property type="component" value="Unassembled WGS sequence"/>
</dbReference>
<evidence type="ECO:0000313" key="2">
    <source>
        <dbReference type="EMBL" id="MCH95037.1"/>
    </source>
</evidence>
<keyword evidence="1" id="KW-0812">Transmembrane</keyword>
<feature type="transmembrane region" description="Helical" evidence="1">
    <location>
        <begin position="88"/>
        <end position="109"/>
    </location>
</feature>
<proteinExistence type="predicted"/>